<evidence type="ECO:0000256" key="5">
    <source>
        <dbReference type="ARBA" id="ARBA00023288"/>
    </source>
</evidence>
<protein>
    <recommendedName>
        <fullName evidence="8">ComX pheromone</fullName>
    </recommendedName>
    <alternativeName>
        <fullName evidence="9">Competence pheromone</fullName>
    </alternativeName>
</protein>
<evidence type="ECO:0000256" key="6">
    <source>
        <dbReference type="ARBA" id="ARBA00023289"/>
    </source>
</evidence>
<keyword evidence="4" id="KW-0178">Competence</keyword>
<evidence type="ECO:0000256" key="1">
    <source>
        <dbReference type="ARBA" id="ARBA00004613"/>
    </source>
</evidence>
<evidence type="ECO:0000256" key="9">
    <source>
        <dbReference type="ARBA" id="ARBA00030321"/>
    </source>
</evidence>
<name>A0ABZ2NES4_9BACI</name>
<comment type="subcellular location">
    <subcellularLocation>
        <location evidence="1">Secreted</location>
    </subcellularLocation>
</comment>
<dbReference type="Proteomes" id="UP001377337">
    <property type="component" value="Chromosome"/>
</dbReference>
<dbReference type="InterPro" id="IPR009233">
    <property type="entry name" value="Competence_ComX_Bacillus"/>
</dbReference>
<dbReference type="EMBL" id="CP147407">
    <property type="protein sequence ID" value="WXB96233.1"/>
    <property type="molecule type" value="Genomic_DNA"/>
</dbReference>
<keyword evidence="2" id="KW-0964">Secreted</keyword>
<dbReference type="Pfam" id="PF05952">
    <property type="entry name" value="ComX"/>
    <property type="match status" value="1"/>
</dbReference>
<keyword evidence="3" id="KW-0588">Pheromone</keyword>
<evidence type="ECO:0000256" key="8">
    <source>
        <dbReference type="ARBA" id="ARBA00029545"/>
    </source>
</evidence>
<accession>A0ABZ2NES4</accession>
<evidence type="ECO:0000256" key="3">
    <source>
        <dbReference type="ARBA" id="ARBA00023044"/>
    </source>
</evidence>
<keyword evidence="6" id="KW-0636">Prenylation</keyword>
<evidence type="ECO:0000313" key="11">
    <source>
        <dbReference type="Proteomes" id="UP001377337"/>
    </source>
</evidence>
<keyword evidence="11" id="KW-1185">Reference proteome</keyword>
<gene>
    <name evidence="10" type="primary">comX</name>
    <name evidence="10" type="ORF">WCV65_17090</name>
</gene>
<evidence type="ECO:0000256" key="2">
    <source>
        <dbReference type="ARBA" id="ARBA00022525"/>
    </source>
</evidence>
<reference evidence="10 11" key="1">
    <citation type="submission" date="2024-02" db="EMBL/GenBank/DDBJ databases">
        <title>Seven novel Bacillus-like species.</title>
        <authorList>
            <person name="Liu G."/>
        </authorList>
    </citation>
    <scope>NUCLEOTIDE SEQUENCE [LARGE SCALE GENOMIC DNA]</scope>
    <source>
        <strain evidence="10 11">FJAT-52054</strain>
    </source>
</reference>
<keyword evidence="5" id="KW-0449">Lipoprotein</keyword>
<comment type="subunit">
    <text evidence="7">Interacts directly with the sensor histidine kinase ComP and stimulates its activity.</text>
</comment>
<evidence type="ECO:0000313" key="10">
    <source>
        <dbReference type="EMBL" id="WXB96233.1"/>
    </source>
</evidence>
<dbReference type="RefSeq" id="WP_338778125.1">
    <property type="nucleotide sequence ID" value="NZ_CP147407.1"/>
</dbReference>
<proteinExistence type="predicted"/>
<evidence type="ECO:0000256" key="4">
    <source>
        <dbReference type="ARBA" id="ARBA00023287"/>
    </source>
</evidence>
<organism evidence="10 11">
    <name type="scientific">Metabacillus sediminis</name>
    <dbReference type="NCBI Taxonomy" id="3117746"/>
    <lineage>
        <taxon>Bacteria</taxon>
        <taxon>Bacillati</taxon>
        <taxon>Bacillota</taxon>
        <taxon>Bacilli</taxon>
        <taxon>Bacillales</taxon>
        <taxon>Bacillaceae</taxon>
        <taxon>Metabacillus</taxon>
    </lineage>
</organism>
<sequence>MQEIVNYLVENPEVLEKVVNGEASILGLDKLDDLKGLLEGLIGAGRTVNMIWY</sequence>
<evidence type="ECO:0000256" key="7">
    <source>
        <dbReference type="ARBA" id="ARBA00029483"/>
    </source>
</evidence>